<keyword evidence="1" id="KW-0812">Transmembrane</keyword>
<evidence type="ECO:0000313" key="3">
    <source>
        <dbReference type="Proteomes" id="UP001501570"/>
    </source>
</evidence>
<comment type="caution">
    <text evidence="2">The sequence shown here is derived from an EMBL/GenBank/DDBJ whole genome shotgun (WGS) entry which is preliminary data.</text>
</comment>
<dbReference type="Proteomes" id="UP001501570">
    <property type="component" value="Unassembled WGS sequence"/>
</dbReference>
<evidence type="ECO:0000256" key="1">
    <source>
        <dbReference type="SAM" id="Phobius"/>
    </source>
</evidence>
<protein>
    <recommendedName>
        <fullName evidence="4">LPXTG cell wall anchor domain-containing protein</fullName>
    </recommendedName>
</protein>
<keyword evidence="3" id="KW-1185">Reference proteome</keyword>
<evidence type="ECO:0000313" key="2">
    <source>
        <dbReference type="EMBL" id="GAA5198581.1"/>
    </source>
</evidence>
<name>A0ABP9SNY4_9ACTN</name>
<keyword evidence="1" id="KW-0472">Membrane</keyword>
<feature type="transmembrane region" description="Helical" evidence="1">
    <location>
        <begin position="29"/>
        <end position="47"/>
    </location>
</feature>
<dbReference type="EMBL" id="BAABJQ010000034">
    <property type="protein sequence ID" value="GAA5198581.1"/>
    <property type="molecule type" value="Genomic_DNA"/>
</dbReference>
<accession>A0ABP9SNY4</accession>
<gene>
    <name evidence="2" type="ORF">GCM10023322_72240</name>
</gene>
<reference evidence="3" key="1">
    <citation type="journal article" date="2019" name="Int. J. Syst. Evol. Microbiol.">
        <title>The Global Catalogue of Microorganisms (GCM) 10K type strain sequencing project: providing services to taxonomists for standard genome sequencing and annotation.</title>
        <authorList>
            <consortium name="The Broad Institute Genomics Platform"/>
            <consortium name="The Broad Institute Genome Sequencing Center for Infectious Disease"/>
            <person name="Wu L."/>
            <person name="Ma J."/>
        </authorList>
    </citation>
    <scope>NUCLEOTIDE SEQUENCE [LARGE SCALE GENOMIC DNA]</scope>
    <source>
        <strain evidence="3">JCM 18304</strain>
    </source>
</reference>
<keyword evidence="1" id="KW-1133">Transmembrane helix</keyword>
<proteinExistence type="predicted"/>
<evidence type="ECO:0008006" key="4">
    <source>
        <dbReference type="Google" id="ProtNLM"/>
    </source>
</evidence>
<sequence>MYHHHCPKGAGVAAAGCGMLPVTGARTTLWIAAAIALIVLGLLLTRLTSVRASRR</sequence>
<organism evidence="2 3">
    <name type="scientific">Rugosimonospora acidiphila</name>
    <dbReference type="NCBI Taxonomy" id="556531"/>
    <lineage>
        <taxon>Bacteria</taxon>
        <taxon>Bacillati</taxon>
        <taxon>Actinomycetota</taxon>
        <taxon>Actinomycetes</taxon>
        <taxon>Micromonosporales</taxon>
        <taxon>Micromonosporaceae</taxon>
        <taxon>Rugosimonospora</taxon>
    </lineage>
</organism>